<dbReference type="SUPFAM" id="SSF54909">
    <property type="entry name" value="Dimeric alpha+beta barrel"/>
    <property type="match status" value="2"/>
</dbReference>
<name>A0ABP7DT88_9MICC</name>
<dbReference type="InterPro" id="IPR036390">
    <property type="entry name" value="WH_DNA-bd_sf"/>
</dbReference>
<dbReference type="RefSeq" id="WP_344884315.1">
    <property type="nucleotide sequence ID" value="NZ_BAABCJ010000005.1"/>
</dbReference>
<dbReference type="PANTHER" id="PTHR30154:SF34">
    <property type="entry name" value="TRANSCRIPTIONAL REGULATOR AZLB"/>
    <property type="match status" value="1"/>
</dbReference>
<evidence type="ECO:0000256" key="3">
    <source>
        <dbReference type="ARBA" id="ARBA00023163"/>
    </source>
</evidence>
<proteinExistence type="predicted"/>
<gene>
    <name evidence="5" type="ORF">GCM10022377_21920</name>
</gene>
<feature type="domain" description="HTH asnC-type" evidence="4">
    <location>
        <begin position="156"/>
        <end position="215"/>
    </location>
</feature>
<organism evidence="5 6">
    <name type="scientific">Zhihengliuella alba</name>
    <dbReference type="NCBI Taxonomy" id="547018"/>
    <lineage>
        <taxon>Bacteria</taxon>
        <taxon>Bacillati</taxon>
        <taxon>Actinomycetota</taxon>
        <taxon>Actinomycetes</taxon>
        <taxon>Micrococcales</taxon>
        <taxon>Micrococcaceae</taxon>
        <taxon>Zhihengliuella</taxon>
    </lineage>
</organism>
<dbReference type="SMART" id="SM00344">
    <property type="entry name" value="HTH_ASNC"/>
    <property type="match status" value="2"/>
</dbReference>
<evidence type="ECO:0000259" key="4">
    <source>
        <dbReference type="PROSITE" id="PS50956"/>
    </source>
</evidence>
<accession>A0ABP7DT88</accession>
<dbReference type="Gene3D" id="1.10.10.10">
    <property type="entry name" value="Winged helix-like DNA-binding domain superfamily/Winged helix DNA-binding domain"/>
    <property type="match status" value="2"/>
</dbReference>
<dbReference type="InterPro" id="IPR019888">
    <property type="entry name" value="Tscrpt_reg_AsnC-like"/>
</dbReference>
<keyword evidence="6" id="KW-1185">Reference proteome</keyword>
<evidence type="ECO:0000256" key="1">
    <source>
        <dbReference type="ARBA" id="ARBA00023015"/>
    </source>
</evidence>
<dbReference type="Pfam" id="PF01037">
    <property type="entry name" value="AsnC_trans_reg"/>
    <property type="match status" value="1"/>
</dbReference>
<dbReference type="PROSITE" id="PS50956">
    <property type="entry name" value="HTH_ASNC_2"/>
    <property type="match status" value="1"/>
</dbReference>
<keyword evidence="2" id="KW-0238">DNA-binding</keyword>
<dbReference type="Pfam" id="PF13404">
    <property type="entry name" value="HTH_AsnC-type"/>
    <property type="match status" value="2"/>
</dbReference>
<dbReference type="Proteomes" id="UP001501536">
    <property type="component" value="Unassembled WGS sequence"/>
</dbReference>
<sequence>MSPDRDGSLDARLVRALQRDGRASIQRLAADLGAPRSVVSERLHALTGSGTVRVVAAYDPAFVGQTVIAHLSVAIDRAALPVARALAGIEEAVLVSCVGGLHDIVVEIRVDSNAALAAALHRVRSTPGVTEVRTQRYTDIVKGLFIPRYDGVSGTDAIDRHLVELLQRDGRASYSSLARAVSLSAPATRARVQRLLATGIVTVSAVETRGALGRQLSMGLGITLGADAGDVLAALRAEPAVEFAAECIGSFDVVATIAAPTSSDLLGHLDALRALPGILRLTAWQHLELVKEDYYRQML</sequence>
<evidence type="ECO:0000313" key="5">
    <source>
        <dbReference type="EMBL" id="GAA3707720.1"/>
    </source>
</evidence>
<comment type="caution">
    <text evidence="5">The sequence shown here is derived from an EMBL/GenBank/DDBJ whole genome shotgun (WGS) entry which is preliminary data.</text>
</comment>
<keyword evidence="3" id="KW-0804">Transcription</keyword>
<dbReference type="InterPro" id="IPR036388">
    <property type="entry name" value="WH-like_DNA-bd_sf"/>
</dbReference>
<keyword evidence="1" id="KW-0805">Transcription regulation</keyword>
<evidence type="ECO:0000256" key="2">
    <source>
        <dbReference type="ARBA" id="ARBA00023125"/>
    </source>
</evidence>
<protein>
    <submittedName>
        <fullName evidence="5">Lrp/AsnC family transcriptional regulator</fullName>
    </submittedName>
</protein>
<dbReference type="EMBL" id="BAABCJ010000005">
    <property type="protein sequence ID" value="GAA3707720.1"/>
    <property type="molecule type" value="Genomic_DNA"/>
</dbReference>
<dbReference type="PANTHER" id="PTHR30154">
    <property type="entry name" value="LEUCINE-RESPONSIVE REGULATORY PROTEIN"/>
    <property type="match status" value="1"/>
</dbReference>
<dbReference type="Gene3D" id="3.30.70.920">
    <property type="match status" value="2"/>
</dbReference>
<dbReference type="PRINTS" id="PR00033">
    <property type="entry name" value="HTHASNC"/>
</dbReference>
<dbReference type="InterPro" id="IPR000485">
    <property type="entry name" value="AsnC-type_HTH_dom"/>
</dbReference>
<dbReference type="InterPro" id="IPR011008">
    <property type="entry name" value="Dimeric_a/b-barrel"/>
</dbReference>
<dbReference type="InterPro" id="IPR019887">
    <property type="entry name" value="Tscrpt_reg_AsnC/Lrp_C"/>
</dbReference>
<reference evidence="6" key="1">
    <citation type="journal article" date="2019" name="Int. J. Syst. Evol. Microbiol.">
        <title>The Global Catalogue of Microorganisms (GCM) 10K type strain sequencing project: providing services to taxonomists for standard genome sequencing and annotation.</title>
        <authorList>
            <consortium name="The Broad Institute Genomics Platform"/>
            <consortium name="The Broad Institute Genome Sequencing Center for Infectious Disease"/>
            <person name="Wu L."/>
            <person name="Ma J."/>
        </authorList>
    </citation>
    <scope>NUCLEOTIDE SEQUENCE [LARGE SCALE GENOMIC DNA]</scope>
    <source>
        <strain evidence="6">JCM 16961</strain>
    </source>
</reference>
<dbReference type="SUPFAM" id="SSF46785">
    <property type="entry name" value="Winged helix' DNA-binding domain"/>
    <property type="match status" value="2"/>
</dbReference>
<evidence type="ECO:0000313" key="6">
    <source>
        <dbReference type="Proteomes" id="UP001501536"/>
    </source>
</evidence>